<evidence type="ECO:0000259" key="1">
    <source>
        <dbReference type="Pfam" id="PF21906"/>
    </source>
</evidence>
<dbReference type="Proteomes" id="UP000641454">
    <property type="component" value="Unassembled WGS sequence"/>
</dbReference>
<keyword evidence="3" id="KW-1185">Reference proteome</keyword>
<dbReference type="GO" id="GO:0016787">
    <property type="term" value="F:hydrolase activity"/>
    <property type="evidence" value="ECO:0007669"/>
    <property type="project" value="UniProtKB-KW"/>
</dbReference>
<name>A0A923MYU8_9FLAO</name>
<organism evidence="2 3">
    <name type="scientific">Flavobacterium muglaense</name>
    <dbReference type="NCBI Taxonomy" id="2764716"/>
    <lineage>
        <taxon>Bacteria</taxon>
        <taxon>Pseudomonadati</taxon>
        <taxon>Bacteroidota</taxon>
        <taxon>Flavobacteriia</taxon>
        <taxon>Flavobacteriales</taxon>
        <taxon>Flavobacteriaceae</taxon>
        <taxon>Flavobacterium</taxon>
    </lineage>
</organism>
<sequence length="245" mass="28454">MDFRKINNLSVDCVLFGLGPDHLSVLLHKRALNLYNDNFPIIDDWILPGLNVFKSNNLGQSVDRVLKGITEQQFLNKKQFRTYGSHKRVKTDKDLLWVRSKGSESRTITVVYYLTLPIENISIAADSDFKWFPIKSLPEVGFDHQAIINDSYEDLKTKIMSEPIMFDLVPTKFTLNELQTAFEIVLNIELDNRNFRKKTLTKPYIVPLEDKRKVGNSKKPSKLYMFSKDVFDKITEKEYLVNTVL</sequence>
<dbReference type="InterPro" id="IPR015797">
    <property type="entry name" value="NUDIX_hydrolase-like_dom_sf"/>
</dbReference>
<proteinExistence type="predicted"/>
<evidence type="ECO:0000313" key="2">
    <source>
        <dbReference type="EMBL" id="MBC5844171.1"/>
    </source>
</evidence>
<evidence type="ECO:0000313" key="3">
    <source>
        <dbReference type="Proteomes" id="UP000641454"/>
    </source>
</evidence>
<dbReference type="Gene3D" id="3.90.79.10">
    <property type="entry name" value="Nucleoside Triphosphate Pyrophosphohydrolase"/>
    <property type="match status" value="1"/>
</dbReference>
<dbReference type="SUPFAM" id="SSF55811">
    <property type="entry name" value="Nudix"/>
    <property type="match status" value="1"/>
</dbReference>
<reference evidence="2 3" key="1">
    <citation type="submission" date="2020-08" db="EMBL/GenBank/DDBJ databases">
        <title>Description of novel Flavobacterium F-392 isolate.</title>
        <authorList>
            <person name="Saticioglu I.B."/>
            <person name="Duman M."/>
            <person name="Altun S."/>
        </authorList>
    </citation>
    <scope>NUCLEOTIDE SEQUENCE [LARGE SCALE GENOMIC DNA]</scope>
    <source>
        <strain evidence="2 3">F-392</strain>
    </source>
</reference>
<feature type="domain" description="NrtR DNA-binding winged helix" evidence="1">
    <location>
        <begin position="166"/>
        <end position="226"/>
    </location>
</feature>
<dbReference type="AlphaFoldDB" id="A0A923MYU8"/>
<keyword evidence="2" id="KW-0378">Hydrolase</keyword>
<dbReference type="SUPFAM" id="SSF46785">
    <property type="entry name" value="Winged helix' DNA-binding domain"/>
    <property type="match status" value="1"/>
</dbReference>
<comment type="caution">
    <text evidence="2">The sequence shown here is derived from an EMBL/GenBank/DDBJ whole genome shotgun (WGS) entry which is preliminary data.</text>
</comment>
<dbReference type="RefSeq" id="WP_187017842.1">
    <property type="nucleotide sequence ID" value="NZ_JACRUK010000012.1"/>
</dbReference>
<dbReference type="InterPro" id="IPR036388">
    <property type="entry name" value="WH-like_DNA-bd_sf"/>
</dbReference>
<accession>A0A923MYU8</accession>
<dbReference type="CDD" id="cd18873">
    <property type="entry name" value="NUDIX_NadM_like"/>
    <property type="match status" value="1"/>
</dbReference>
<dbReference type="EMBL" id="JACRUL010000012">
    <property type="protein sequence ID" value="MBC5844171.1"/>
    <property type="molecule type" value="Genomic_DNA"/>
</dbReference>
<protein>
    <submittedName>
        <fullName evidence="2">NUDIX hydrolase</fullName>
    </submittedName>
</protein>
<dbReference type="Pfam" id="PF21906">
    <property type="entry name" value="WHD_NrtR"/>
    <property type="match status" value="1"/>
</dbReference>
<gene>
    <name evidence="2" type="ORF">H8R25_06950</name>
</gene>
<dbReference type="InterPro" id="IPR054105">
    <property type="entry name" value="WHD_NrtR"/>
</dbReference>
<dbReference type="InterPro" id="IPR036390">
    <property type="entry name" value="WH_DNA-bd_sf"/>
</dbReference>
<dbReference type="Gene3D" id="1.10.10.10">
    <property type="entry name" value="Winged helix-like DNA-binding domain superfamily/Winged helix DNA-binding domain"/>
    <property type="match status" value="1"/>
</dbReference>